<dbReference type="AlphaFoldDB" id="A0A1G2QFU5"/>
<evidence type="ECO:0000313" key="1">
    <source>
        <dbReference type="EMBL" id="OHA59436.1"/>
    </source>
</evidence>
<comment type="caution">
    <text evidence="1">The sequence shown here is derived from an EMBL/GenBank/DDBJ whole genome shotgun (WGS) entry which is preliminary data.</text>
</comment>
<reference evidence="1 2" key="1">
    <citation type="journal article" date="2016" name="Nat. Commun.">
        <title>Thousands of microbial genomes shed light on interconnected biogeochemical processes in an aquifer system.</title>
        <authorList>
            <person name="Anantharaman K."/>
            <person name="Brown C.T."/>
            <person name="Hug L.A."/>
            <person name="Sharon I."/>
            <person name="Castelle C.J."/>
            <person name="Probst A.J."/>
            <person name="Thomas B.C."/>
            <person name="Singh A."/>
            <person name="Wilkins M.J."/>
            <person name="Karaoz U."/>
            <person name="Brodie E.L."/>
            <person name="Williams K.H."/>
            <person name="Hubbard S.S."/>
            <person name="Banfield J.F."/>
        </authorList>
    </citation>
    <scope>NUCLEOTIDE SEQUENCE [LARGE SCALE GENOMIC DNA]</scope>
</reference>
<name>A0A1G2QFU5_9BACT</name>
<evidence type="ECO:0000313" key="2">
    <source>
        <dbReference type="Proteomes" id="UP000177838"/>
    </source>
</evidence>
<sequence length="72" mass="8304">MFKDILIKKMLKRQGLSDEQINQLLEIVNKNPDLFKKIAEETQGRIKNGEGQTEASLAVMKKYEAELKALRQ</sequence>
<dbReference type="EMBL" id="MHTK01000006">
    <property type="protein sequence ID" value="OHA59436.1"/>
    <property type="molecule type" value="Genomic_DNA"/>
</dbReference>
<gene>
    <name evidence="1" type="ORF">A2589_01035</name>
</gene>
<protein>
    <submittedName>
        <fullName evidence="1">Uncharacterized protein</fullName>
    </submittedName>
</protein>
<dbReference type="Proteomes" id="UP000177838">
    <property type="component" value="Unassembled WGS sequence"/>
</dbReference>
<accession>A0A1G2QFU5</accession>
<organism evidence="1 2">
    <name type="scientific">Candidatus Vogelbacteria bacterium RIFOXYD1_FULL_46_19</name>
    <dbReference type="NCBI Taxonomy" id="1802439"/>
    <lineage>
        <taxon>Bacteria</taxon>
        <taxon>Candidatus Vogeliibacteriota</taxon>
    </lineage>
</organism>
<proteinExistence type="predicted"/>